<dbReference type="NCBIfam" id="NF004637">
    <property type="entry name" value="PRK05986.1"/>
    <property type="match status" value="1"/>
</dbReference>
<protein>
    <submittedName>
        <fullName evidence="2">Cob(I)alamin adenosyltransferase</fullName>
        <ecNumber evidence="2">2.5.1.17</ecNumber>
    </submittedName>
</protein>
<evidence type="ECO:0000313" key="2">
    <source>
        <dbReference type="EMBL" id="ANS79537.1"/>
    </source>
</evidence>
<dbReference type="KEGG" id="serj:SGUI_2141"/>
<dbReference type="EMBL" id="CP014989">
    <property type="protein sequence ID" value="ANS79537.1"/>
    <property type="molecule type" value="Genomic_DNA"/>
</dbReference>
<dbReference type="CDD" id="cd00561">
    <property type="entry name" value="CobA_ACA"/>
    <property type="match status" value="1"/>
</dbReference>
<dbReference type="PANTHER" id="PTHR46638">
    <property type="entry name" value="CORRINOID ADENOSYLTRANSFERASE"/>
    <property type="match status" value="1"/>
</dbReference>
<feature type="region of interest" description="Disordered" evidence="1">
    <location>
        <begin position="1"/>
        <end position="21"/>
    </location>
</feature>
<dbReference type="EC" id="2.5.1.17" evidence="2"/>
<dbReference type="PIRSF" id="PIRSF015617">
    <property type="entry name" value="Adensltrnsf_CobA"/>
    <property type="match status" value="1"/>
</dbReference>
<dbReference type="Proteomes" id="UP000092482">
    <property type="component" value="Chromosome"/>
</dbReference>
<dbReference type="GO" id="GO:0008817">
    <property type="term" value="F:corrinoid adenosyltransferase activity"/>
    <property type="evidence" value="ECO:0007669"/>
    <property type="project" value="UniProtKB-EC"/>
</dbReference>
<gene>
    <name evidence="2" type="ORF">SGUI_2141</name>
</gene>
<organism evidence="2 3">
    <name type="scientific">Serinicoccus hydrothermalis</name>
    <dbReference type="NCBI Taxonomy" id="1758689"/>
    <lineage>
        <taxon>Bacteria</taxon>
        <taxon>Bacillati</taxon>
        <taxon>Actinomycetota</taxon>
        <taxon>Actinomycetes</taxon>
        <taxon>Micrococcales</taxon>
        <taxon>Ornithinimicrobiaceae</taxon>
        <taxon>Serinicoccus</taxon>
    </lineage>
</organism>
<dbReference type="STRING" id="1758689.SGUI_2141"/>
<dbReference type="SUPFAM" id="SSF52540">
    <property type="entry name" value="P-loop containing nucleoside triphosphate hydrolases"/>
    <property type="match status" value="1"/>
</dbReference>
<keyword evidence="3" id="KW-1185">Reference proteome</keyword>
<name>A0A1B1NDM1_9MICO</name>
<keyword evidence="2" id="KW-0808">Transferase</keyword>
<dbReference type="InterPro" id="IPR027417">
    <property type="entry name" value="P-loop_NTPase"/>
</dbReference>
<dbReference type="OrthoDB" id="9810309at2"/>
<dbReference type="AlphaFoldDB" id="A0A1B1NDM1"/>
<proteinExistence type="predicted"/>
<dbReference type="GO" id="GO:0009236">
    <property type="term" value="P:cobalamin biosynthetic process"/>
    <property type="evidence" value="ECO:0007669"/>
    <property type="project" value="InterPro"/>
</dbReference>
<dbReference type="PANTHER" id="PTHR46638:SF1">
    <property type="entry name" value="CORRINOID ADENOSYLTRANSFERASE"/>
    <property type="match status" value="1"/>
</dbReference>
<dbReference type="Gene3D" id="3.40.50.300">
    <property type="entry name" value="P-loop containing nucleotide triphosphate hydrolases"/>
    <property type="match status" value="1"/>
</dbReference>
<reference evidence="2 3" key="1">
    <citation type="submission" date="2016-03" db="EMBL/GenBank/DDBJ databases">
        <title>Shallow-sea hydrothermal system.</title>
        <authorList>
            <person name="Tang K."/>
        </authorList>
    </citation>
    <scope>NUCLEOTIDE SEQUENCE [LARGE SCALE GENOMIC DNA]</scope>
    <source>
        <strain evidence="2 3">JLT9</strain>
    </source>
</reference>
<dbReference type="GO" id="GO:0005524">
    <property type="term" value="F:ATP binding"/>
    <property type="evidence" value="ECO:0007669"/>
    <property type="project" value="InterPro"/>
</dbReference>
<accession>A0A1B1NDM1</accession>
<evidence type="ECO:0000313" key="3">
    <source>
        <dbReference type="Proteomes" id="UP000092482"/>
    </source>
</evidence>
<dbReference type="PATRIC" id="fig|1758689.4.peg.2231"/>
<dbReference type="Pfam" id="PF02572">
    <property type="entry name" value="CobA_CobO_BtuR"/>
    <property type="match status" value="1"/>
</dbReference>
<sequence length="197" mass="22074">MSDAGQDRDHDEPRRERPYDRRELRSAPSLVLVSTGHGKGKSTAAFGTLLRSRGRDWPTACVQFLKSGKWRTGEEAMLRQLGVEWFSAGDGFSWDSTDLDESRAKAVAAWEFSAGLLAAGEHRMVLLDEISYPMNWGWIEVDAVVAALRERPEHVSVFLTGREMPQPVIDVADTVTEMVAVKHAFQQGIRARRGIDY</sequence>
<dbReference type="NCBIfam" id="TIGR00708">
    <property type="entry name" value="cobA"/>
    <property type="match status" value="1"/>
</dbReference>
<dbReference type="RefSeq" id="WP_083190635.1">
    <property type="nucleotide sequence ID" value="NZ_CP014989.1"/>
</dbReference>
<evidence type="ECO:0000256" key="1">
    <source>
        <dbReference type="SAM" id="MobiDB-lite"/>
    </source>
</evidence>
<dbReference type="InterPro" id="IPR003724">
    <property type="entry name" value="CblAdoTrfase_CobA"/>
</dbReference>